<dbReference type="InterPro" id="IPR005120">
    <property type="entry name" value="UPF3_dom"/>
</dbReference>
<organism evidence="5 6">
    <name type="scientific">Quercus rubra</name>
    <name type="common">Northern red oak</name>
    <name type="synonym">Quercus borealis</name>
    <dbReference type="NCBI Taxonomy" id="3512"/>
    <lineage>
        <taxon>Eukaryota</taxon>
        <taxon>Viridiplantae</taxon>
        <taxon>Streptophyta</taxon>
        <taxon>Embryophyta</taxon>
        <taxon>Tracheophyta</taxon>
        <taxon>Spermatophyta</taxon>
        <taxon>Magnoliopsida</taxon>
        <taxon>eudicotyledons</taxon>
        <taxon>Gunneridae</taxon>
        <taxon>Pentapetalae</taxon>
        <taxon>rosids</taxon>
        <taxon>fabids</taxon>
        <taxon>Fagales</taxon>
        <taxon>Fagaceae</taxon>
        <taxon>Quercus</taxon>
    </lineage>
</organism>
<keyword evidence="6" id="KW-1185">Reference proteome</keyword>
<protein>
    <recommendedName>
        <fullName evidence="4">UPF3 domain-containing protein</fullName>
    </recommendedName>
</protein>
<dbReference type="Proteomes" id="UP001324115">
    <property type="component" value="Unassembled WGS sequence"/>
</dbReference>
<evidence type="ECO:0000259" key="4">
    <source>
        <dbReference type="Pfam" id="PF03467"/>
    </source>
</evidence>
<comment type="subcellular location">
    <subcellularLocation>
        <location evidence="1">Nucleus</location>
    </subcellularLocation>
</comment>
<accession>A0AAN7FIX3</accession>
<gene>
    <name evidence="5" type="ORF">RGQ29_021365</name>
</gene>
<dbReference type="GO" id="GO:0005730">
    <property type="term" value="C:nucleolus"/>
    <property type="evidence" value="ECO:0007669"/>
    <property type="project" value="TreeGrafter"/>
</dbReference>
<dbReference type="GO" id="GO:0045727">
    <property type="term" value="P:positive regulation of translation"/>
    <property type="evidence" value="ECO:0007669"/>
    <property type="project" value="TreeGrafter"/>
</dbReference>
<keyword evidence="3" id="KW-0732">Signal</keyword>
<dbReference type="PANTHER" id="PTHR13112:SF5">
    <property type="entry name" value="REGULATOR OF NONSENSE TRANSCRIPTS UPF3"/>
    <property type="match status" value="1"/>
</dbReference>
<evidence type="ECO:0000313" key="5">
    <source>
        <dbReference type="EMBL" id="KAK4591140.1"/>
    </source>
</evidence>
<dbReference type="GO" id="GO:0003729">
    <property type="term" value="F:mRNA binding"/>
    <property type="evidence" value="ECO:0007669"/>
    <property type="project" value="TreeGrafter"/>
</dbReference>
<dbReference type="Pfam" id="PF03467">
    <property type="entry name" value="Smg4_UPF3"/>
    <property type="match status" value="1"/>
</dbReference>
<dbReference type="PANTHER" id="PTHR13112">
    <property type="entry name" value="UPF3 REGULATOR OF NONSENSE TRANSCRIPTS-LIKE PROTEIN"/>
    <property type="match status" value="1"/>
</dbReference>
<proteinExistence type="predicted"/>
<dbReference type="GO" id="GO:0000184">
    <property type="term" value="P:nuclear-transcribed mRNA catabolic process, nonsense-mediated decay"/>
    <property type="evidence" value="ECO:0007669"/>
    <property type="project" value="InterPro"/>
</dbReference>
<dbReference type="GO" id="GO:0005737">
    <property type="term" value="C:cytoplasm"/>
    <property type="evidence" value="ECO:0007669"/>
    <property type="project" value="TreeGrafter"/>
</dbReference>
<sequence length="105" mass="12334">MFSTLQSILMDVLLFMRRVLSIRFKLNILLHRRLQSQLLRRMVVKGTIYKDPDYLEFLKIIAKPAEHLPSAEIQLERKEAEAGFCCKRSSYCYSNYGICSSVRSR</sequence>
<evidence type="ECO:0000313" key="6">
    <source>
        <dbReference type="Proteomes" id="UP001324115"/>
    </source>
</evidence>
<evidence type="ECO:0000256" key="1">
    <source>
        <dbReference type="ARBA" id="ARBA00004123"/>
    </source>
</evidence>
<feature type="chain" id="PRO_5042965782" description="UPF3 domain-containing protein" evidence="3">
    <location>
        <begin position="22"/>
        <end position="105"/>
    </location>
</feature>
<feature type="domain" description="UPF3" evidence="4">
    <location>
        <begin position="43"/>
        <end position="81"/>
    </location>
</feature>
<keyword evidence="2" id="KW-0539">Nucleus</keyword>
<reference evidence="5 6" key="1">
    <citation type="journal article" date="2023" name="G3 (Bethesda)">
        <title>A haplotype-resolved chromosome-scale genome for Quercus rubra L. provides insights into the genetics of adaptive traits for red oak species.</title>
        <authorList>
            <person name="Kapoor B."/>
            <person name="Jenkins J."/>
            <person name="Schmutz J."/>
            <person name="Zhebentyayeva T."/>
            <person name="Kuelheim C."/>
            <person name="Coggeshall M."/>
            <person name="Heim C."/>
            <person name="Lasky J.R."/>
            <person name="Leites L."/>
            <person name="Islam-Faridi N."/>
            <person name="Romero-Severson J."/>
            <person name="DeLeo V.L."/>
            <person name="Lucas S.M."/>
            <person name="Lazic D."/>
            <person name="Gailing O."/>
            <person name="Carlson J."/>
            <person name="Staton M."/>
        </authorList>
    </citation>
    <scope>NUCLEOTIDE SEQUENCE [LARGE SCALE GENOMIC DNA]</scope>
    <source>
        <strain evidence="5">Pseudo-F2</strain>
    </source>
</reference>
<evidence type="ECO:0000256" key="3">
    <source>
        <dbReference type="SAM" id="SignalP"/>
    </source>
</evidence>
<name>A0AAN7FIX3_QUERU</name>
<dbReference type="EMBL" id="JAXUIC010000005">
    <property type="protein sequence ID" value="KAK4591140.1"/>
    <property type="molecule type" value="Genomic_DNA"/>
</dbReference>
<evidence type="ECO:0000256" key="2">
    <source>
        <dbReference type="ARBA" id="ARBA00023242"/>
    </source>
</evidence>
<comment type="caution">
    <text evidence="5">The sequence shown here is derived from an EMBL/GenBank/DDBJ whole genome shotgun (WGS) entry which is preliminary data.</text>
</comment>
<dbReference type="AlphaFoldDB" id="A0AAN7FIX3"/>
<feature type="signal peptide" evidence="3">
    <location>
        <begin position="1"/>
        <end position="21"/>
    </location>
</feature>
<dbReference type="InterPro" id="IPR039722">
    <property type="entry name" value="Upf3"/>
</dbReference>